<name>A0A6G9QL83_9GAMM</name>
<evidence type="ECO:0000313" key="10">
    <source>
        <dbReference type="Proteomes" id="UP000502608"/>
    </source>
</evidence>
<accession>A0A6G9QL83</accession>
<evidence type="ECO:0000256" key="6">
    <source>
        <dbReference type="ARBA" id="ARBA00023136"/>
    </source>
</evidence>
<evidence type="ECO:0000256" key="5">
    <source>
        <dbReference type="ARBA" id="ARBA00022989"/>
    </source>
</evidence>
<comment type="similarity">
    <text evidence="2">Belongs to the GSP F family.</text>
</comment>
<gene>
    <name evidence="9" type="ORF">HBH39_12170</name>
</gene>
<dbReference type="EMBL" id="CP050313">
    <property type="protein sequence ID" value="QIR15148.1"/>
    <property type="molecule type" value="Genomic_DNA"/>
</dbReference>
<proteinExistence type="inferred from homology"/>
<evidence type="ECO:0000313" key="9">
    <source>
        <dbReference type="EMBL" id="QIR15148.1"/>
    </source>
</evidence>
<dbReference type="Gene3D" id="1.20.81.30">
    <property type="entry name" value="Type II secretion system (T2SS), domain F"/>
    <property type="match status" value="2"/>
</dbReference>
<protein>
    <submittedName>
        <fullName evidence="9">Type II secretion system F family protein</fullName>
    </submittedName>
</protein>
<dbReference type="PRINTS" id="PR00812">
    <property type="entry name" value="BCTERIALGSPF"/>
</dbReference>
<keyword evidence="3" id="KW-1003">Cell membrane</keyword>
<keyword evidence="6 7" id="KW-0472">Membrane</keyword>
<sequence>MASYTYIAYDSHGAKINGELDADNLEKAKRLLIAQKLKPISISEKKSTNTGISLNKRSVNLDDLEFVTSELALLLKSGVRIDRAIGLLAKNKSRGALSVLLTQMHTDIKRGEGIAAVCSKHPKIFDNLYVSMVKLGEASGTLDRVFAKLSEDLRFRRDLKRSLIQALTYPSVILVVCVSCILFVFNYIVPQMSGLFEGMKNLPFYTQLLLDVSDWVQNYQIYVGIALIGFIAFLYYQRESDKAKFDHLIAKAPLVKKVVVMVERIRFNAAMSMMMNAGISVDKAIELATESVGHSEIRSGLQSAGNAIRKGSGLTESLSKSVIYPDFYVSLLEVGEESGQLSPVFDEIAERSRDDFQSWATKFTSLLEPLLILVMGGIVGGVVVVMLLSIVSVNDISF</sequence>
<feature type="transmembrane region" description="Helical" evidence="7">
    <location>
        <begin position="166"/>
        <end position="189"/>
    </location>
</feature>
<dbReference type="InterPro" id="IPR018076">
    <property type="entry name" value="T2SS_GspF_dom"/>
</dbReference>
<evidence type="ECO:0000256" key="2">
    <source>
        <dbReference type="ARBA" id="ARBA00005745"/>
    </source>
</evidence>
<keyword evidence="4 7" id="KW-0812">Transmembrane</keyword>
<feature type="transmembrane region" description="Helical" evidence="7">
    <location>
        <begin position="219"/>
        <end position="236"/>
    </location>
</feature>
<dbReference type="PANTHER" id="PTHR30012">
    <property type="entry name" value="GENERAL SECRETION PATHWAY PROTEIN"/>
    <property type="match status" value="1"/>
</dbReference>
<keyword evidence="5 7" id="KW-1133">Transmembrane helix</keyword>
<dbReference type="InterPro" id="IPR042094">
    <property type="entry name" value="T2SS_GspF_sf"/>
</dbReference>
<dbReference type="Pfam" id="PF00482">
    <property type="entry name" value="T2SSF"/>
    <property type="match status" value="2"/>
</dbReference>
<dbReference type="PANTHER" id="PTHR30012:SF0">
    <property type="entry name" value="TYPE II SECRETION SYSTEM PROTEIN F-RELATED"/>
    <property type="match status" value="1"/>
</dbReference>
<feature type="domain" description="Type II secretion system protein GspF" evidence="8">
    <location>
        <begin position="270"/>
        <end position="388"/>
    </location>
</feature>
<feature type="transmembrane region" description="Helical" evidence="7">
    <location>
        <begin position="370"/>
        <end position="393"/>
    </location>
</feature>
<dbReference type="InterPro" id="IPR003004">
    <property type="entry name" value="GspF/PilC"/>
</dbReference>
<comment type="subcellular location">
    <subcellularLocation>
        <location evidence="1">Cell membrane</location>
        <topology evidence="1">Multi-pass membrane protein</topology>
    </subcellularLocation>
</comment>
<evidence type="ECO:0000256" key="4">
    <source>
        <dbReference type="ARBA" id="ARBA00022692"/>
    </source>
</evidence>
<evidence type="ECO:0000256" key="3">
    <source>
        <dbReference type="ARBA" id="ARBA00022475"/>
    </source>
</evidence>
<dbReference type="AlphaFoldDB" id="A0A6G9QL83"/>
<evidence type="ECO:0000259" key="8">
    <source>
        <dbReference type="Pfam" id="PF00482"/>
    </source>
</evidence>
<organism evidence="9 10">
    <name type="scientific">Shewanella aestuarii</name>
    <dbReference type="NCBI Taxonomy" id="1028752"/>
    <lineage>
        <taxon>Bacteria</taxon>
        <taxon>Pseudomonadati</taxon>
        <taxon>Pseudomonadota</taxon>
        <taxon>Gammaproteobacteria</taxon>
        <taxon>Alteromonadales</taxon>
        <taxon>Shewanellaceae</taxon>
        <taxon>Shewanella</taxon>
    </lineage>
</organism>
<dbReference type="KEGG" id="saes:HBH39_12170"/>
<keyword evidence="10" id="KW-1185">Reference proteome</keyword>
<evidence type="ECO:0000256" key="7">
    <source>
        <dbReference type="SAM" id="Phobius"/>
    </source>
</evidence>
<dbReference type="RefSeq" id="WP_167678641.1">
    <property type="nucleotide sequence ID" value="NZ_CP050313.1"/>
</dbReference>
<reference evidence="9 10" key="1">
    <citation type="submission" date="2020-03" db="EMBL/GenBank/DDBJ databases">
        <title>Complete genome sequence of Shewanella sp.</title>
        <authorList>
            <person name="Kim Y.-S."/>
            <person name="Kim S.-J."/>
            <person name="Jung H.-K."/>
            <person name="Kim K.-H."/>
        </authorList>
    </citation>
    <scope>NUCLEOTIDE SEQUENCE [LARGE SCALE GENOMIC DNA]</scope>
    <source>
        <strain evidence="9 10">PN3F2</strain>
    </source>
</reference>
<dbReference type="GO" id="GO:0005886">
    <property type="term" value="C:plasma membrane"/>
    <property type="evidence" value="ECO:0007669"/>
    <property type="project" value="UniProtKB-SubCell"/>
</dbReference>
<evidence type="ECO:0000256" key="1">
    <source>
        <dbReference type="ARBA" id="ARBA00004651"/>
    </source>
</evidence>
<feature type="domain" description="Type II secretion system protein GspF" evidence="8">
    <location>
        <begin position="69"/>
        <end position="190"/>
    </location>
</feature>
<dbReference type="Proteomes" id="UP000502608">
    <property type="component" value="Chromosome"/>
</dbReference>